<keyword evidence="1" id="KW-0812">Transmembrane</keyword>
<feature type="transmembrane region" description="Helical" evidence="1">
    <location>
        <begin position="98"/>
        <end position="119"/>
    </location>
</feature>
<feature type="transmembrane region" description="Helical" evidence="1">
    <location>
        <begin position="6"/>
        <end position="24"/>
    </location>
</feature>
<feature type="transmembrane region" description="Helical" evidence="1">
    <location>
        <begin position="36"/>
        <end position="63"/>
    </location>
</feature>
<keyword evidence="3" id="KW-1185">Reference proteome</keyword>
<organism evidence="2 3">
    <name type="scientific">Formimonas warabiya</name>
    <dbReference type="NCBI Taxonomy" id="1761012"/>
    <lineage>
        <taxon>Bacteria</taxon>
        <taxon>Bacillati</taxon>
        <taxon>Bacillota</taxon>
        <taxon>Clostridia</taxon>
        <taxon>Eubacteriales</taxon>
        <taxon>Peptococcaceae</taxon>
        <taxon>Candidatus Formimonas</taxon>
    </lineage>
</organism>
<accession>A0A3G1L0V0</accession>
<gene>
    <name evidence="2" type="ORF">DCMF_01580</name>
</gene>
<dbReference type="EMBL" id="CP017634">
    <property type="protein sequence ID" value="ATW28290.1"/>
    <property type="molecule type" value="Genomic_DNA"/>
</dbReference>
<evidence type="ECO:0008006" key="4">
    <source>
        <dbReference type="Google" id="ProtNLM"/>
    </source>
</evidence>
<sequence>MSLQFLTRTAVLLAIALAVQWLRLPTYFTGPVVNAVLILATLFSGIWSGIIIGCITPVVALLMGIIPPAAIPLVPLIIAANITLVLVFFFLDKANRYVAWIGSAFAKYGMFYVGLRLLLHLFGVKLPAPLLLAFQIPQLYTALVGGLTAVIIARYLKQRMD</sequence>
<protein>
    <recommendedName>
        <fullName evidence="4">ECF transporter S component</fullName>
    </recommendedName>
</protein>
<name>A0A3G1L0V0_FORW1</name>
<evidence type="ECO:0000256" key="1">
    <source>
        <dbReference type="SAM" id="Phobius"/>
    </source>
</evidence>
<keyword evidence="1" id="KW-1133">Transmembrane helix</keyword>
<dbReference type="KEGG" id="fwa:DCMF_01580"/>
<dbReference type="Proteomes" id="UP000323521">
    <property type="component" value="Chromosome"/>
</dbReference>
<evidence type="ECO:0000313" key="3">
    <source>
        <dbReference type="Proteomes" id="UP000323521"/>
    </source>
</evidence>
<reference evidence="2 3" key="1">
    <citation type="submission" date="2016-10" db="EMBL/GenBank/DDBJ databases">
        <title>Complete Genome Sequence of Peptococcaceae strain DCMF.</title>
        <authorList>
            <person name="Edwards R.J."/>
            <person name="Holland S.I."/>
            <person name="Deshpande N.P."/>
            <person name="Wong Y.K."/>
            <person name="Ertan H."/>
            <person name="Manefield M."/>
            <person name="Russell T.L."/>
            <person name="Lee M.J."/>
        </authorList>
    </citation>
    <scope>NUCLEOTIDE SEQUENCE [LARGE SCALE GENOMIC DNA]</scope>
    <source>
        <strain evidence="2 3">DCMF</strain>
    </source>
</reference>
<dbReference type="AlphaFoldDB" id="A0A3G1L0V0"/>
<feature type="transmembrane region" description="Helical" evidence="1">
    <location>
        <begin position="139"/>
        <end position="156"/>
    </location>
</feature>
<proteinExistence type="predicted"/>
<evidence type="ECO:0000313" key="2">
    <source>
        <dbReference type="EMBL" id="ATW28290.1"/>
    </source>
</evidence>
<keyword evidence="1" id="KW-0472">Membrane</keyword>
<feature type="transmembrane region" description="Helical" evidence="1">
    <location>
        <begin position="69"/>
        <end position="91"/>
    </location>
</feature>